<dbReference type="Proteomes" id="UP000003416">
    <property type="component" value="Unassembled WGS sequence"/>
</dbReference>
<dbReference type="EMBL" id="AFBN01000100">
    <property type="protein sequence ID" value="EGF51282.1"/>
    <property type="molecule type" value="Genomic_DNA"/>
</dbReference>
<organism evidence="1 2">
    <name type="scientific">Bacteroides fluxus YIT 12057</name>
    <dbReference type="NCBI Taxonomy" id="763034"/>
    <lineage>
        <taxon>Bacteria</taxon>
        <taxon>Pseudomonadati</taxon>
        <taxon>Bacteroidota</taxon>
        <taxon>Bacteroidia</taxon>
        <taxon>Bacteroidales</taxon>
        <taxon>Bacteroidaceae</taxon>
        <taxon>Bacteroides</taxon>
    </lineage>
</organism>
<name>F3PY15_9BACE</name>
<accession>F3PY15</accession>
<reference evidence="1 2" key="1">
    <citation type="submission" date="2011-02" db="EMBL/GenBank/DDBJ databases">
        <authorList>
            <person name="Weinstock G."/>
            <person name="Sodergren E."/>
            <person name="Clifton S."/>
            <person name="Fulton L."/>
            <person name="Fulton B."/>
            <person name="Courtney L."/>
            <person name="Fronick C."/>
            <person name="Harrison M."/>
            <person name="Strong C."/>
            <person name="Farmer C."/>
            <person name="Delahaunty K."/>
            <person name="Markovic C."/>
            <person name="Hall O."/>
            <person name="Minx P."/>
            <person name="Tomlinson C."/>
            <person name="Mitreva M."/>
            <person name="Hou S."/>
            <person name="Chen J."/>
            <person name="Wollam A."/>
            <person name="Pepin K.H."/>
            <person name="Johnson M."/>
            <person name="Bhonagiri V."/>
            <person name="Zhang X."/>
            <person name="Suruliraj S."/>
            <person name="Warren W."/>
            <person name="Chinwalla A."/>
            <person name="Mardis E.R."/>
            <person name="Wilson R.K."/>
        </authorList>
    </citation>
    <scope>NUCLEOTIDE SEQUENCE [LARGE SCALE GENOMIC DNA]</scope>
    <source>
        <strain evidence="1 2">YIT 12057</strain>
    </source>
</reference>
<comment type="caution">
    <text evidence="1">The sequence shown here is derived from an EMBL/GenBank/DDBJ whole genome shotgun (WGS) entry which is preliminary data.</text>
</comment>
<keyword evidence="2" id="KW-1185">Reference proteome</keyword>
<protein>
    <submittedName>
        <fullName evidence="1">Uncharacterized protein</fullName>
    </submittedName>
</protein>
<dbReference type="HOGENOM" id="CLU_3229605_0_0_10"/>
<gene>
    <name evidence="1" type="ORF">HMPREF9446_03663</name>
</gene>
<dbReference type="STRING" id="763034.HMPREF9446_03663"/>
<sequence length="43" mass="5088">MRLGAYEALLSSFLEELSEEEVKKTVNGWVEKWLSLRKENMRS</sequence>
<evidence type="ECO:0000313" key="2">
    <source>
        <dbReference type="Proteomes" id="UP000003416"/>
    </source>
</evidence>
<evidence type="ECO:0000313" key="1">
    <source>
        <dbReference type="EMBL" id="EGF51282.1"/>
    </source>
</evidence>
<proteinExistence type="predicted"/>
<dbReference type="AlphaFoldDB" id="F3PY15"/>